<dbReference type="OrthoDB" id="3258237at2759"/>
<sequence length="471" mass="49132">MKVEDSSPFFLYSPAGAWTDTPTNDSLTSSYSGASYHVASTQGAAATITFSGTGLWIFGGHRSNYGTYSVSVDGQTVSSGSAQSDEGAVRQLLGSVSNLPYGSHTAVLTNTGGGPIDIDSVDFEAQVGPAGSVAVQKSYDDGNSAISYLPSSSAWQTSSNSDFFDGTLHFSQTTDASASLTFSGDAIAIYGTVAPDRANTQISLDGKVEVIPGGSGGMVSALHSQVLLYYRGDLGSGQHMLVLSGNSQTTTTPFVDLDLINVFDAAQSPDISSNSTPLGTPVGSQNSPIVSAVSSTSPPSLASPIPKSHISKGAKIGAVLGSLLAVLSLLVIFALLFLRRRRTRSKAIEKSMISVSPILPMQGDPKTMEAGIRALENPVFPLPPPKVSMRHSIAPSYYSDPEYSGHSRGGSMMSNQSTTPLVPSVPILGLPPARTIPRKPVPPDFGSVGNNRCSINLVSLIFPFPFLTEER</sequence>
<organism evidence="2 3">
    <name type="scientific">Gymnopilus dilepis</name>
    <dbReference type="NCBI Taxonomy" id="231916"/>
    <lineage>
        <taxon>Eukaryota</taxon>
        <taxon>Fungi</taxon>
        <taxon>Dikarya</taxon>
        <taxon>Basidiomycota</taxon>
        <taxon>Agaricomycotina</taxon>
        <taxon>Agaricomycetes</taxon>
        <taxon>Agaricomycetidae</taxon>
        <taxon>Agaricales</taxon>
        <taxon>Agaricineae</taxon>
        <taxon>Hymenogastraceae</taxon>
        <taxon>Gymnopilus</taxon>
    </lineage>
</organism>
<name>A0A409YS14_9AGAR</name>
<accession>A0A409YS14</accession>
<evidence type="ECO:0000313" key="2">
    <source>
        <dbReference type="EMBL" id="PPR05815.1"/>
    </source>
</evidence>
<dbReference type="EMBL" id="NHYE01000423">
    <property type="protein sequence ID" value="PPR05815.1"/>
    <property type="molecule type" value="Genomic_DNA"/>
</dbReference>
<evidence type="ECO:0000313" key="3">
    <source>
        <dbReference type="Proteomes" id="UP000284706"/>
    </source>
</evidence>
<proteinExistence type="predicted"/>
<keyword evidence="1" id="KW-1133">Transmembrane helix</keyword>
<dbReference type="AlphaFoldDB" id="A0A409YS14"/>
<dbReference type="InParanoid" id="A0A409YS14"/>
<dbReference type="STRING" id="231916.A0A409YS14"/>
<gene>
    <name evidence="2" type="ORF">CVT26_010095</name>
</gene>
<dbReference type="Gene3D" id="2.60.120.260">
    <property type="entry name" value="Galactose-binding domain-like"/>
    <property type="match status" value="2"/>
</dbReference>
<evidence type="ECO:0008006" key="4">
    <source>
        <dbReference type="Google" id="ProtNLM"/>
    </source>
</evidence>
<protein>
    <recommendedName>
        <fullName evidence="4">Transmembrane protein</fullName>
    </recommendedName>
</protein>
<dbReference type="Proteomes" id="UP000284706">
    <property type="component" value="Unassembled WGS sequence"/>
</dbReference>
<reference evidence="2 3" key="1">
    <citation type="journal article" date="2018" name="Evol. Lett.">
        <title>Horizontal gene cluster transfer increased hallucinogenic mushroom diversity.</title>
        <authorList>
            <person name="Reynolds H.T."/>
            <person name="Vijayakumar V."/>
            <person name="Gluck-Thaler E."/>
            <person name="Korotkin H.B."/>
            <person name="Matheny P.B."/>
            <person name="Slot J.C."/>
        </authorList>
    </citation>
    <scope>NUCLEOTIDE SEQUENCE [LARGE SCALE GENOMIC DNA]</scope>
    <source>
        <strain evidence="2 3">SRW20</strain>
    </source>
</reference>
<feature type="transmembrane region" description="Helical" evidence="1">
    <location>
        <begin position="316"/>
        <end position="338"/>
    </location>
</feature>
<keyword evidence="3" id="KW-1185">Reference proteome</keyword>
<keyword evidence="1" id="KW-0472">Membrane</keyword>
<keyword evidence="1" id="KW-0812">Transmembrane</keyword>
<evidence type="ECO:0000256" key="1">
    <source>
        <dbReference type="SAM" id="Phobius"/>
    </source>
</evidence>
<comment type="caution">
    <text evidence="2">The sequence shown here is derived from an EMBL/GenBank/DDBJ whole genome shotgun (WGS) entry which is preliminary data.</text>
</comment>